<keyword evidence="3" id="KW-1185">Reference proteome</keyword>
<dbReference type="InterPro" id="IPR000873">
    <property type="entry name" value="AMP-dep_synth/lig_dom"/>
</dbReference>
<evidence type="ECO:0000259" key="1">
    <source>
        <dbReference type="Pfam" id="PF00501"/>
    </source>
</evidence>
<evidence type="ECO:0000313" key="3">
    <source>
        <dbReference type="Proteomes" id="UP001597297"/>
    </source>
</evidence>
<keyword evidence="2" id="KW-0436">Ligase</keyword>
<dbReference type="Proteomes" id="UP001597297">
    <property type="component" value="Unassembled WGS sequence"/>
</dbReference>
<accession>A0ABW5E3S5</accession>
<name>A0ABW5E3S5_9BACT</name>
<dbReference type="InterPro" id="IPR042099">
    <property type="entry name" value="ANL_N_sf"/>
</dbReference>
<comment type="caution">
    <text evidence="2">The sequence shown here is derived from an EMBL/GenBank/DDBJ whole genome shotgun (WGS) entry which is preliminary data.</text>
</comment>
<feature type="domain" description="AMP-dependent synthetase/ligase" evidence="1">
    <location>
        <begin position="156"/>
        <end position="325"/>
    </location>
</feature>
<dbReference type="SUPFAM" id="SSF56801">
    <property type="entry name" value="Acetyl-CoA synthetase-like"/>
    <property type="match status" value="1"/>
</dbReference>
<proteinExistence type="predicted"/>
<dbReference type="GO" id="GO:0016874">
    <property type="term" value="F:ligase activity"/>
    <property type="evidence" value="ECO:0007669"/>
    <property type="project" value="UniProtKB-KW"/>
</dbReference>
<organism evidence="2 3">
    <name type="scientific">Rubritalea spongiae</name>
    <dbReference type="NCBI Taxonomy" id="430797"/>
    <lineage>
        <taxon>Bacteria</taxon>
        <taxon>Pseudomonadati</taxon>
        <taxon>Verrucomicrobiota</taxon>
        <taxon>Verrucomicrobiia</taxon>
        <taxon>Verrucomicrobiales</taxon>
        <taxon>Rubritaleaceae</taxon>
        <taxon>Rubritalea</taxon>
    </lineage>
</organism>
<sequence length="485" mass="54422">MMKPPRNPWWESASPNEIKKRQSALLHSFLKDRVLPFSAYYGKLFTEHGLTADSIKSTEDLTKIPFTTKSDLGETRDFVIIPDERVLKKQLGTILKLFRHGPKGVKQALAEELRPIHMTSTTGRSAEPVPFLFTKHDLANLETSGLRLMQLCNAPSDFRVINAFPFAPHLAFWQAWYAALGNTCFTLSTGGGKVMGTSGNTKVINKIQPDAIIAMPTFLYHMLQHAASEGMQWTNLKRLVLGGEKVPLGMRRKLKQLCAKMGSPEVDVISTYGFTEAKMAFSECCPPKGKDPSGFHLYPDLAFIEIIDPDTGERVPDGHPGEIVFTPLNSRGSIVLRYRTGDITDRGITYDPCPHCGRTCPRLLGQISRVSDIKRLKINKLKGTLVDFSQLEHILDDTDGVGAWQVELRKENDDPLSLDEIHIHAVAMNSGEQQALYDQISRRIRNKTELSANSITFHSWEKMRELQGVGKELKEQKLIDNRPTN</sequence>
<dbReference type="PANTHER" id="PTHR43845">
    <property type="entry name" value="BLR5969 PROTEIN"/>
    <property type="match status" value="1"/>
</dbReference>
<dbReference type="RefSeq" id="WP_377094834.1">
    <property type="nucleotide sequence ID" value="NZ_JBHSJM010000001.1"/>
</dbReference>
<dbReference type="Gene3D" id="3.40.50.12780">
    <property type="entry name" value="N-terminal domain of ligase-like"/>
    <property type="match status" value="1"/>
</dbReference>
<gene>
    <name evidence="2" type="ORF">ACFSQZ_11530</name>
</gene>
<dbReference type="EMBL" id="JBHUJC010000038">
    <property type="protein sequence ID" value="MFD2277104.1"/>
    <property type="molecule type" value="Genomic_DNA"/>
</dbReference>
<dbReference type="PANTHER" id="PTHR43845:SF1">
    <property type="entry name" value="BLR5969 PROTEIN"/>
    <property type="match status" value="1"/>
</dbReference>
<protein>
    <submittedName>
        <fullName evidence="2">Phenylacetate--CoA ligase family protein</fullName>
    </submittedName>
</protein>
<dbReference type="Pfam" id="PF00501">
    <property type="entry name" value="AMP-binding"/>
    <property type="match status" value="1"/>
</dbReference>
<evidence type="ECO:0000313" key="2">
    <source>
        <dbReference type="EMBL" id="MFD2277104.1"/>
    </source>
</evidence>
<reference evidence="3" key="1">
    <citation type="journal article" date="2019" name="Int. J. Syst. Evol. Microbiol.">
        <title>The Global Catalogue of Microorganisms (GCM) 10K type strain sequencing project: providing services to taxonomists for standard genome sequencing and annotation.</title>
        <authorList>
            <consortium name="The Broad Institute Genomics Platform"/>
            <consortium name="The Broad Institute Genome Sequencing Center for Infectious Disease"/>
            <person name="Wu L."/>
            <person name="Ma J."/>
        </authorList>
    </citation>
    <scope>NUCLEOTIDE SEQUENCE [LARGE SCALE GENOMIC DNA]</scope>
    <source>
        <strain evidence="3">JCM 16545</strain>
    </source>
</reference>